<dbReference type="RefSeq" id="WP_281932831.1">
    <property type="nucleotide sequence ID" value="NZ_AP027147.1"/>
</dbReference>
<sequence>MLTHRGRQLLWQKPEGFAASHCRNCKAGWVRAGKEGELIVCLLDGEPVLAEMTGCNKFTLPSEED</sequence>
<protein>
    <submittedName>
        <fullName evidence="1">Uncharacterized protein</fullName>
    </submittedName>
</protein>
<proteinExistence type="predicted"/>
<evidence type="ECO:0000313" key="2">
    <source>
        <dbReference type="Proteomes" id="UP001317629"/>
    </source>
</evidence>
<keyword evidence="1" id="KW-0614">Plasmid</keyword>
<keyword evidence="2" id="KW-1185">Reference proteome</keyword>
<gene>
    <name evidence="1" type="ORF">SS37A_42380</name>
</gene>
<name>A0ABM8EF76_9HYPH</name>
<accession>A0ABM8EF76</accession>
<organism evidence="1 2">
    <name type="scientific">Methylocystis iwaonis</name>
    <dbReference type="NCBI Taxonomy" id="2885079"/>
    <lineage>
        <taxon>Bacteria</taxon>
        <taxon>Pseudomonadati</taxon>
        <taxon>Pseudomonadota</taxon>
        <taxon>Alphaproteobacteria</taxon>
        <taxon>Hyphomicrobiales</taxon>
        <taxon>Methylocystaceae</taxon>
        <taxon>Methylocystis</taxon>
    </lineage>
</organism>
<dbReference type="EMBL" id="AP027147">
    <property type="protein sequence ID" value="BDV36708.1"/>
    <property type="molecule type" value="Genomic_DNA"/>
</dbReference>
<evidence type="ECO:0000313" key="1">
    <source>
        <dbReference type="EMBL" id="BDV36708.1"/>
    </source>
</evidence>
<dbReference type="Proteomes" id="UP001317629">
    <property type="component" value="Plasmid pSS37A-Re-5"/>
</dbReference>
<geneLocation type="plasmid" evidence="1 2">
    <name>pSS37A-Re-5</name>
</geneLocation>
<reference evidence="1 2" key="1">
    <citation type="journal article" date="2023" name="Int. J. Syst. Evol. Microbiol.">
        <title>Methylocystis iwaonis sp. nov., a type II methane-oxidizing bacterium from surface soil of a rice paddy field in Japan, and emended description of the genus Methylocystis (ex Whittenbury et al. 1970) Bowman et al. 1993.</title>
        <authorList>
            <person name="Kaise H."/>
            <person name="Sawadogo J.B."/>
            <person name="Alam M.S."/>
            <person name="Ueno C."/>
            <person name="Dianou D."/>
            <person name="Shinjo R."/>
            <person name="Asakawa S."/>
        </authorList>
    </citation>
    <scope>NUCLEOTIDE SEQUENCE [LARGE SCALE GENOMIC DNA]</scope>
    <source>
        <strain evidence="1 2">SS37A-Re</strain>
    </source>
</reference>